<evidence type="ECO:0000256" key="1">
    <source>
        <dbReference type="ARBA" id="ARBA00004127"/>
    </source>
</evidence>
<keyword evidence="8" id="KW-0406">Ion transport</keyword>
<dbReference type="eggNOG" id="ENOG502QQKN">
    <property type="taxonomic scope" value="Eukaryota"/>
</dbReference>
<keyword evidence="7 11" id="KW-1133">Transmembrane helix</keyword>
<dbReference type="Gramene" id="OB07G22650.1">
    <property type="protein sequence ID" value="OB07G22650.1"/>
    <property type="gene ID" value="OB07G22650"/>
</dbReference>
<evidence type="ECO:0000256" key="4">
    <source>
        <dbReference type="ARBA" id="ARBA00022448"/>
    </source>
</evidence>
<dbReference type="HOGENOM" id="CLU_093300_0_0_1"/>
<keyword evidence="6 11" id="KW-0812">Transmembrane</keyword>
<dbReference type="Proteomes" id="UP000006038">
    <property type="component" value="Chromosome 7"/>
</dbReference>
<feature type="transmembrane region" description="Helical" evidence="11">
    <location>
        <begin position="6"/>
        <end position="26"/>
    </location>
</feature>
<evidence type="ECO:0000256" key="7">
    <source>
        <dbReference type="ARBA" id="ARBA00022989"/>
    </source>
</evidence>
<evidence type="ECO:0000313" key="13">
    <source>
        <dbReference type="Proteomes" id="UP000006038"/>
    </source>
</evidence>
<protein>
    <submittedName>
        <fullName evidence="12">Uncharacterized protein</fullName>
    </submittedName>
</protein>
<dbReference type="GO" id="GO:0005886">
    <property type="term" value="C:plasma membrane"/>
    <property type="evidence" value="ECO:0007669"/>
    <property type="project" value="UniProtKB-SubCell"/>
</dbReference>
<evidence type="ECO:0000256" key="5">
    <source>
        <dbReference type="ARBA" id="ARBA00022475"/>
    </source>
</evidence>
<reference evidence="12" key="1">
    <citation type="journal article" date="2013" name="Nat. Commun.">
        <title>Whole-genome sequencing of Oryza brachyantha reveals mechanisms underlying Oryza genome evolution.</title>
        <authorList>
            <person name="Chen J."/>
            <person name="Huang Q."/>
            <person name="Gao D."/>
            <person name="Wang J."/>
            <person name="Lang Y."/>
            <person name="Liu T."/>
            <person name="Li B."/>
            <person name="Bai Z."/>
            <person name="Luis Goicoechea J."/>
            <person name="Liang C."/>
            <person name="Chen C."/>
            <person name="Zhang W."/>
            <person name="Sun S."/>
            <person name="Liao Y."/>
            <person name="Zhang X."/>
            <person name="Yang L."/>
            <person name="Song C."/>
            <person name="Wang M."/>
            <person name="Shi J."/>
            <person name="Liu G."/>
            <person name="Liu J."/>
            <person name="Zhou H."/>
            <person name="Zhou W."/>
            <person name="Yu Q."/>
            <person name="An N."/>
            <person name="Chen Y."/>
            <person name="Cai Q."/>
            <person name="Wang B."/>
            <person name="Liu B."/>
            <person name="Min J."/>
            <person name="Huang Y."/>
            <person name="Wu H."/>
            <person name="Li Z."/>
            <person name="Zhang Y."/>
            <person name="Yin Y."/>
            <person name="Song W."/>
            <person name="Jiang J."/>
            <person name="Jackson S.A."/>
            <person name="Wing R.A."/>
            <person name="Wang J."/>
            <person name="Chen M."/>
        </authorList>
    </citation>
    <scope>NUCLEOTIDE SEQUENCE [LARGE SCALE GENOMIC DNA]</scope>
    <source>
        <strain evidence="12">cv. IRGC 101232</strain>
    </source>
</reference>
<evidence type="ECO:0000313" key="12">
    <source>
        <dbReference type="EnsemblPlants" id="OB07G22650.1"/>
    </source>
</evidence>
<dbReference type="Pfam" id="PF03595">
    <property type="entry name" value="SLAC1"/>
    <property type="match status" value="1"/>
</dbReference>
<organism evidence="12">
    <name type="scientific">Oryza brachyantha</name>
    <name type="common">malo sina</name>
    <dbReference type="NCBI Taxonomy" id="4533"/>
    <lineage>
        <taxon>Eukaryota</taxon>
        <taxon>Viridiplantae</taxon>
        <taxon>Streptophyta</taxon>
        <taxon>Embryophyta</taxon>
        <taxon>Tracheophyta</taxon>
        <taxon>Spermatophyta</taxon>
        <taxon>Magnoliopsida</taxon>
        <taxon>Liliopsida</taxon>
        <taxon>Poales</taxon>
        <taxon>Poaceae</taxon>
        <taxon>BOP clade</taxon>
        <taxon>Oryzoideae</taxon>
        <taxon>Oryzeae</taxon>
        <taxon>Oryzinae</taxon>
        <taxon>Oryza</taxon>
    </lineage>
</organism>
<dbReference type="InterPro" id="IPR038665">
    <property type="entry name" value="Voltage-dep_anion_channel_sf"/>
</dbReference>
<keyword evidence="9 11" id="KW-0472">Membrane</keyword>
<dbReference type="GO" id="GO:0006873">
    <property type="term" value="P:intracellular monoatomic ion homeostasis"/>
    <property type="evidence" value="ECO:0007669"/>
    <property type="project" value="InterPro"/>
</dbReference>
<evidence type="ECO:0000256" key="6">
    <source>
        <dbReference type="ARBA" id="ARBA00022692"/>
    </source>
</evidence>
<feature type="transmembrane region" description="Helical" evidence="11">
    <location>
        <begin position="38"/>
        <end position="59"/>
    </location>
</feature>
<dbReference type="InterPro" id="IPR004695">
    <property type="entry name" value="SLAC1/Mae1/Ssu1/TehA"/>
</dbReference>
<dbReference type="PANTHER" id="PTHR31269:SF6">
    <property type="entry name" value="S-TYPE ANION CHANNEL SLAH3"/>
    <property type="match status" value="1"/>
</dbReference>
<proteinExistence type="inferred from homology"/>
<feature type="compositionally biased region" description="Low complexity" evidence="10">
    <location>
        <begin position="191"/>
        <end position="209"/>
    </location>
</feature>
<keyword evidence="4" id="KW-0813">Transport</keyword>
<evidence type="ECO:0000256" key="11">
    <source>
        <dbReference type="SAM" id="Phobius"/>
    </source>
</evidence>
<sequence length="209" mass="22700">MGLREGPIFFAVGLVHYIVLLVMLYQRAPTNVQLPKEELQPVFFLFTAVPTVASIGPWVRLTGEFSFGARIAYIVARFLYMSLAVRVNMFRWIRFSLARWAYTFPMMSAAIATVLYASEVTSVVAVVSRSLAVGLSGIATVTVTGVRKDLFPNDVPIAITLRTQVQQDLAHLRSSGADAKELVFSISKNGASNSDDSASAVSNDSNSSG</sequence>
<feature type="transmembrane region" description="Helical" evidence="11">
    <location>
        <begin position="97"/>
        <end position="117"/>
    </location>
</feature>
<feature type="region of interest" description="Disordered" evidence="10">
    <location>
        <begin position="189"/>
        <end position="209"/>
    </location>
</feature>
<dbReference type="PANTHER" id="PTHR31269">
    <property type="entry name" value="S-TYPE ANION CHANNEL SLAH3"/>
    <property type="match status" value="1"/>
</dbReference>
<evidence type="ECO:0000256" key="2">
    <source>
        <dbReference type="ARBA" id="ARBA00004236"/>
    </source>
</evidence>
<feature type="transmembrane region" description="Helical" evidence="11">
    <location>
        <begin position="65"/>
        <end position="85"/>
    </location>
</feature>
<accession>J3MLI3</accession>
<evidence type="ECO:0000256" key="3">
    <source>
        <dbReference type="ARBA" id="ARBA00007808"/>
    </source>
</evidence>
<evidence type="ECO:0000256" key="9">
    <source>
        <dbReference type="ARBA" id="ARBA00023136"/>
    </source>
</evidence>
<dbReference type="GO" id="GO:0012505">
    <property type="term" value="C:endomembrane system"/>
    <property type="evidence" value="ECO:0007669"/>
    <property type="project" value="UniProtKB-SubCell"/>
</dbReference>
<dbReference type="InterPro" id="IPR030183">
    <property type="entry name" value="SLAC/SLAH"/>
</dbReference>
<keyword evidence="5" id="KW-1003">Cell membrane</keyword>
<dbReference type="EnsemblPlants" id="OB07G22650.1">
    <property type="protein sequence ID" value="OB07G22650.1"/>
    <property type="gene ID" value="OB07G22650"/>
</dbReference>
<dbReference type="GO" id="GO:0008308">
    <property type="term" value="F:voltage-gated monoatomic anion channel activity"/>
    <property type="evidence" value="ECO:0007669"/>
    <property type="project" value="InterPro"/>
</dbReference>
<name>J3MLI3_ORYBR</name>
<keyword evidence="13" id="KW-1185">Reference proteome</keyword>
<comment type="similarity">
    <text evidence="3">Belongs to the SLAC1 S-type anion channel family.</text>
</comment>
<evidence type="ECO:0000256" key="8">
    <source>
        <dbReference type="ARBA" id="ARBA00023065"/>
    </source>
</evidence>
<dbReference type="Gene3D" id="1.50.10.150">
    <property type="entry name" value="Voltage-dependent anion channel"/>
    <property type="match status" value="1"/>
</dbReference>
<comment type="subcellular location">
    <subcellularLocation>
        <location evidence="2">Cell membrane</location>
    </subcellularLocation>
    <subcellularLocation>
        <location evidence="1">Endomembrane system</location>
        <topology evidence="1">Multi-pass membrane protein</topology>
    </subcellularLocation>
</comment>
<reference evidence="12" key="2">
    <citation type="submission" date="2013-04" db="UniProtKB">
        <authorList>
            <consortium name="EnsemblPlants"/>
        </authorList>
    </citation>
    <scope>IDENTIFICATION</scope>
</reference>
<dbReference type="AlphaFoldDB" id="J3MLI3"/>
<evidence type="ECO:0000256" key="10">
    <source>
        <dbReference type="SAM" id="MobiDB-lite"/>
    </source>
</evidence>